<dbReference type="PRINTS" id="PR00469">
    <property type="entry name" value="PNDRDTASEII"/>
</dbReference>
<dbReference type="EMBL" id="JBHSIV010000033">
    <property type="protein sequence ID" value="MFC5065264.1"/>
    <property type="molecule type" value="Genomic_DNA"/>
</dbReference>
<sequence length="526" mass="58429">MSRSDQLEFHEVLIVGTGFSGIGQALALRRAGIHDLVLVEKTPAERGVGGTWRDNSYPGCACDIPSHMYSLSTDPNPDWSRSYSPQPEIRAYLEKVARDHRLHEDVRWSTEFLGATWDEETRTWTVHTSAGDQRCRFLVSGVGALHLPSIADLPGAERFRGETFHSAQWRHDVDLRGKRVVVVGTGASAIQFVPQIAPLVGQLTLFQRTPAWVLPKGDHPIGQWRRRLFAKAPAVQRAYRGAVYAALESRAIGFMSRPELLRPAEWLARKHIEASISDPELIDRLTPRYSLGCKRVLVSNDYYPALARPNVDVVSSGIREVTETGVVDHDGVEHPADVIIHGTGFHVTDAFDGLTITGRAGRTLRGSWREHGMRTHYGMTVTDFPNLFLLLGPNTGLGHNSVVFMIECQARYVAQAITAVHEAGCSGLDVRSSVLTRSDAAVQHRLRKGIWTRGGCTSWYLDSSGVNRTIWPGFTLRYWAETRRFRADDFEFFGRSADFSPDFRTRAVDGPDGRVAVNAPARVPAG</sequence>
<evidence type="ECO:0000313" key="2">
    <source>
        <dbReference type="Proteomes" id="UP001595947"/>
    </source>
</evidence>
<dbReference type="RefSeq" id="WP_378038596.1">
    <property type="nucleotide sequence ID" value="NZ_JBHSIV010000033.1"/>
</dbReference>
<keyword evidence="1" id="KW-0503">Monooxygenase</keyword>
<gene>
    <name evidence="1" type="ORF">ACFPBZ_23820</name>
</gene>
<dbReference type="InterPro" id="IPR036188">
    <property type="entry name" value="FAD/NAD-bd_sf"/>
</dbReference>
<comment type="caution">
    <text evidence="1">The sequence shown here is derived from an EMBL/GenBank/DDBJ whole genome shotgun (WGS) entry which is preliminary data.</text>
</comment>
<dbReference type="Pfam" id="PF13738">
    <property type="entry name" value="Pyr_redox_3"/>
    <property type="match status" value="1"/>
</dbReference>
<reference evidence="2" key="1">
    <citation type="journal article" date="2019" name="Int. J. Syst. Evol. Microbiol.">
        <title>The Global Catalogue of Microorganisms (GCM) 10K type strain sequencing project: providing services to taxonomists for standard genome sequencing and annotation.</title>
        <authorList>
            <consortium name="The Broad Institute Genomics Platform"/>
            <consortium name="The Broad Institute Genome Sequencing Center for Infectious Disease"/>
            <person name="Wu L."/>
            <person name="Ma J."/>
        </authorList>
    </citation>
    <scope>NUCLEOTIDE SEQUENCE [LARGE SCALE GENOMIC DNA]</scope>
    <source>
        <strain evidence="2">CGMCC 4.7093</strain>
    </source>
</reference>
<dbReference type="GO" id="GO:0004497">
    <property type="term" value="F:monooxygenase activity"/>
    <property type="evidence" value="ECO:0007669"/>
    <property type="project" value="UniProtKB-KW"/>
</dbReference>
<dbReference type="PANTHER" id="PTHR42877:SF4">
    <property type="entry name" value="FAD_NAD(P)-BINDING DOMAIN-CONTAINING PROTEIN-RELATED"/>
    <property type="match status" value="1"/>
</dbReference>
<accession>A0ABV9YVD4</accession>
<keyword evidence="2" id="KW-1185">Reference proteome</keyword>
<proteinExistence type="predicted"/>
<dbReference type="Gene3D" id="3.50.50.60">
    <property type="entry name" value="FAD/NAD(P)-binding domain"/>
    <property type="match status" value="2"/>
</dbReference>
<organism evidence="1 2">
    <name type="scientific">Actinomycetospora atypica</name>
    <dbReference type="NCBI Taxonomy" id="1290095"/>
    <lineage>
        <taxon>Bacteria</taxon>
        <taxon>Bacillati</taxon>
        <taxon>Actinomycetota</taxon>
        <taxon>Actinomycetes</taxon>
        <taxon>Pseudonocardiales</taxon>
        <taxon>Pseudonocardiaceae</taxon>
        <taxon>Actinomycetospora</taxon>
    </lineage>
</organism>
<protein>
    <submittedName>
        <fullName evidence="1">Flavin-containing monooxygenase</fullName>
        <ecNumber evidence="1">1.14.13.-</ecNumber>
    </submittedName>
</protein>
<name>A0ABV9YVD4_9PSEU</name>
<dbReference type="InterPro" id="IPR051209">
    <property type="entry name" value="FAD-bind_Monooxygenase_sf"/>
</dbReference>
<dbReference type="EC" id="1.14.13.-" evidence="1"/>
<dbReference type="PANTHER" id="PTHR42877">
    <property type="entry name" value="L-ORNITHINE N(5)-MONOOXYGENASE-RELATED"/>
    <property type="match status" value="1"/>
</dbReference>
<dbReference type="SUPFAM" id="SSF51905">
    <property type="entry name" value="FAD/NAD(P)-binding domain"/>
    <property type="match status" value="1"/>
</dbReference>
<keyword evidence="1" id="KW-0560">Oxidoreductase</keyword>
<dbReference type="Proteomes" id="UP001595947">
    <property type="component" value="Unassembled WGS sequence"/>
</dbReference>
<evidence type="ECO:0000313" key="1">
    <source>
        <dbReference type="EMBL" id="MFC5065264.1"/>
    </source>
</evidence>